<dbReference type="AlphaFoldDB" id="A0A379IWV3"/>
<evidence type="ECO:0008006" key="3">
    <source>
        <dbReference type="Google" id="ProtNLM"/>
    </source>
</evidence>
<name>A0A379IWV3_ECTME</name>
<reference evidence="1 2" key="1">
    <citation type="submission" date="2018-06" db="EMBL/GenBank/DDBJ databases">
        <authorList>
            <consortium name="Pathogen Informatics"/>
            <person name="Doyle S."/>
        </authorList>
    </citation>
    <scope>NUCLEOTIDE SEQUENCE [LARGE SCALE GENOMIC DNA]</scope>
    <source>
        <strain evidence="1 2">NCTC10899</strain>
    </source>
</reference>
<gene>
    <name evidence="1" type="ORF">NCTC10899_03420</name>
</gene>
<dbReference type="Gene3D" id="3.40.50.300">
    <property type="entry name" value="P-loop containing nucleotide triphosphate hydrolases"/>
    <property type="match status" value="1"/>
</dbReference>
<dbReference type="OrthoDB" id="5459800at2"/>
<dbReference type="RefSeq" id="WP_115291789.1">
    <property type="nucleotide sequence ID" value="NZ_UGUU01000001.1"/>
</dbReference>
<dbReference type="InterPro" id="IPR027417">
    <property type="entry name" value="P-loop_NTPase"/>
</dbReference>
<dbReference type="EMBL" id="UGUU01000001">
    <property type="protein sequence ID" value="SUD40571.1"/>
    <property type="molecule type" value="Genomic_DNA"/>
</dbReference>
<evidence type="ECO:0000313" key="1">
    <source>
        <dbReference type="EMBL" id="SUD40571.1"/>
    </source>
</evidence>
<proteinExistence type="predicted"/>
<dbReference type="SUPFAM" id="SSF52540">
    <property type="entry name" value="P-loop containing nucleoside triphosphate hydrolases"/>
    <property type="match status" value="1"/>
</dbReference>
<organism evidence="1 2">
    <name type="scientific">Ectopseudomonas mendocina</name>
    <name type="common">Pseudomonas mendocina</name>
    <dbReference type="NCBI Taxonomy" id="300"/>
    <lineage>
        <taxon>Bacteria</taxon>
        <taxon>Pseudomonadati</taxon>
        <taxon>Pseudomonadota</taxon>
        <taxon>Gammaproteobacteria</taxon>
        <taxon>Pseudomonadales</taxon>
        <taxon>Pseudomonadaceae</taxon>
        <taxon>Ectopseudomonas</taxon>
    </lineage>
</organism>
<accession>A0A379IWV3</accession>
<dbReference type="Proteomes" id="UP000254260">
    <property type="component" value="Unassembled WGS sequence"/>
</dbReference>
<protein>
    <recommendedName>
        <fullName evidence="3">Sulfotransferase domain-containing protein</fullName>
    </recommendedName>
</protein>
<evidence type="ECO:0000313" key="2">
    <source>
        <dbReference type="Proteomes" id="UP000254260"/>
    </source>
</evidence>
<sequence>MPRKVFFHVGAHKAASTTIQNNLKLNRRLLSDSIDLAAVLVSDYPDSYFFRFFLDLSDGTVDCNDEASFDQAVSKARASFEEILAGLDPSKSVFFSYEGFLGYCRLHEYKALYPHSRFVFTALRKIASDYDVKIVLIIRRQDSYIESCYLQQLKVGRCLDFNSYFFSLALDSFSWFRVAEEAARLFGADNLQVLHFEGIREVGALRFLSDILRFLSGHDVSGLEMNVVAKSNESLSQKGVELCLAAYPLLEKIEDRRAFREFVAKHYSVERFGRARLLSQRQTDMVMSACRHSNQRLEQYLPGVSCMYG</sequence>